<organism evidence="1">
    <name type="scientific">uncultured Caudovirales phage</name>
    <dbReference type="NCBI Taxonomy" id="2100421"/>
    <lineage>
        <taxon>Viruses</taxon>
        <taxon>Duplodnaviria</taxon>
        <taxon>Heunggongvirae</taxon>
        <taxon>Uroviricota</taxon>
        <taxon>Caudoviricetes</taxon>
        <taxon>Peduoviridae</taxon>
        <taxon>Maltschvirus</taxon>
        <taxon>Maltschvirus maltsch</taxon>
    </lineage>
</organism>
<proteinExistence type="predicted"/>
<reference evidence="1" key="1">
    <citation type="submission" date="2020-04" db="EMBL/GenBank/DDBJ databases">
        <authorList>
            <person name="Chiriac C."/>
            <person name="Salcher M."/>
            <person name="Ghai R."/>
            <person name="Kavagutti S V."/>
        </authorList>
    </citation>
    <scope>NUCLEOTIDE SEQUENCE</scope>
</reference>
<dbReference type="EMBL" id="LR796583">
    <property type="protein sequence ID" value="CAB4152957.1"/>
    <property type="molecule type" value="Genomic_DNA"/>
</dbReference>
<accession>A0A6J5N3I4</accession>
<sequence length="151" mass="16244">MPQINQLPLLAQVSPGDQIPVYVPNNGDARRLPISQLLQYFQQTFASPTLATNVYTPGTGFNIAVPTPVADQQWMLIQPAGTLATGTVTLPLNTQTPDGTEVLVTTTQIITTFTLAINGASASYGAPTTLAANAFFRMRFVQATNSWYRIA</sequence>
<gene>
    <name evidence="1" type="ORF">UFOVP608_41</name>
</gene>
<protein>
    <submittedName>
        <fullName evidence="1">Uncharacterized protein</fullName>
    </submittedName>
</protein>
<name>A0A6J5N3I4_9CAUD</name>
<evidence type="ECO:0000313" key="1">
    <source>
        <dbReference type="EMBL" id="CAB4152957.1"/>
    </source>
</evidence>